<dbReference type="Proteomes" id="UP000694521">
    <property type="component" value="Unplaced"/>
</dbReference>
<keyword evidence="6" id="KW-0040">ANK repeat</keyword>
<proteinExistence type="predicted"/>
<evidence type="ECO:0000256" key="2">
    <source>
        <dbReference type="ARBA" id="ARBA00022614"/>
    </source>
</evidence>
<dbReference type="Gene3D" id="1.25.40.20">
    <property type="entry name" value="Ankyrin repeat-containing domain"/>
    <property type="match status" value="1"/>
</dbReference>
<dbReference type="GO" id="GO:0031297">
    <property type="term" value="P:replication fork processing"/>
    <property type="evidence" value="ECO:0007669"/>
    <property type="project" value="TreeGrafter"/>
</dbReference>
<keyword evidence="8" id="KW-1185">Reference proteome</keyword>
<keyword evidence="3" id="KW-0677">Repeat</keyword>
<keyword evidence="2" id="KW-0433">Leucine-rich repeat</keyword>
<dbReference type="SUPFAM" id="SSF48403">
    <property type="entry name" value="Ankyrin repeat"/>
    <property type="match status" value="1"/>
</dbReference>
<feature type="repeat" description="ANK" evidence="6">
    <location>
        <begin position="214"/>
        <end position="246"/>
    </location>
</feature>
<dbReference type="PANTHER" id="PTHR46358">
    <property type="entry name" value="TONSOKU-LIKE PROTEIN"/>
    <property type="match status" value="1"/>
</dbReference>
<dbReference type="Pfam" id="PF12796">
    <property type="entry name" value="Ank_2"/>
    <property type="match status" value="1"/>
</dbReference>
<evidence type="ECO:0000256" key="5">
    <source>
        <dbReference type="ARBA" id="ARBA00023242"/>
    </source>
</evidence>
<dbReference type="InterPro" id="IPR002110">
    <property type="entry name" value="Ankyrin_rpt"/>
</dbReference>
<name>A0A8B9EN78_ANSCY</name>
<dbReference type="PROSITE" id="PS50088">
    <property type="entry name" value="ANK_REPEAT"/>
    <property type="match status" value="3"/>
</dbReference>
<dbReference type="PROSITE" id="PS50297">
    <property type="entry name" value="ANK_REP_REGION"/>
    <property type="match status" value="3"/>
</dbReference>
<protein>
    <recommendedName>
        <fullName evidence="9">Tonsoku-like protein</fullName>
    </recommendedName>
</protein>
<evidence type="ECO:0008006" key="9">
    <source>
        <dbReference type="Google" id="ProtNLM"/>
    </source>
</evidence>
<dbReference type="PRINTS" id="PR01415">
    <property type="entry name" value="ANKYRIN"/>
</dbReference>
<dbReference type="InterPro" id="IPR013105">
    <property type="entry name" value="TPR_2"/>
</dbReference>
<dbReference type="GO" id="GO:0000724">
    <property type="term" value="P:double-strand break repair via homologous recombination"/>
    <property type="evidence" value="ECO:0007669"/>
    <property type="project" value="TreeGrafter"/>
</dbReference>
<keyword evidence="5" id="KW-0539">Nucleus</keyword>
<dbReference type="SUPFAM" id="SSF48452">
    <property type="entry name" value="TPR-like"/>
    <property type="match status" value="1"/>
</dbReference>
<evidence type="ECO:0000256" key="4">
    <source>
        <dbReference type="ARBA" id="ARBA00022803"/>
    </source>
</evidence>
<keyword evidence="4" id="KW-0802">TPR repeat</keyword>
<comment type="subcellular location">
    <subcellularLocation>
        <location evidence="1">Nucleus</location>
    </subcellularLocation>
</comment>
<dbReference type="InterPro" id="IPR052311">
    <property type="entry name" value="MMS22L-TONSL_complex_comp"/>
</dbReference>
<organism evidence="7 8">
    <name type="scientific">Anser cygnoides</name>
    <name type="common">Swan goose</name>
    <dbReference type="NCBI Taxonomy" id="8845"/>
    <lineage>
        <taxon>Eukaryota</taxon>
        <taxon>Metazoa</taxon>
        <taxon>Chordata</taxon>
        <taxon>Craniata</taxon>
        <taxon>Vertebrata</taxon>
        <taxon>Euteleostomi</taxon>
        <taxon>Archelosauria</taxon>
        <taxon>Archosauria</taxon>
        <taxon>Dinosauria</taxon>
        <taxon>Saurischia</taxon>
        <taxon>Theropoda</taxon>
        <taxon>Coelurosauria</taxon>
        <taxon>Aves</taxon>
        <taxon>Neognathae</taxon>
        <taxon>Galloanserae</taxon>
        <taxon>Anseriformes</taxon>
        <taxon>Anatidae</taxon>
        <taxon>Anserinae</taxon>
        <taxon>Anser</taxon>
    </lineage>
</organism>
<dbReference type="Gene3D" id="1.25.40.10">
    <property type="entry name" value="Tetratricopeptide repeat domain"/>
    <property type="match status" value="1"/>
</dbReference>
<dbReference type="InterPro" id="IPR036770">
    <property type="entry name" value="Ankyrin_rpt-contain_sf"/>
</dbReference>
<evidence type="ECO:0000313" key="8">
    <source>
        <dbReference type="Proteomes" id="UP000694521"/>
    </source>
</evidence>
<dbReference type="Ensembl" id="ENSACDT00005028669.1">
    <property type="protein sequence ID" value="ENSACDP00005023976.1"/>
    <property type="gene ID" value="ENSACDG00005017402.1"/>
</dbReference>
<evidence type="ECO:0000256" key="6">
    <source>
        <dbReference type="PROSITE-ProRule" id="PRU00023"/>
    </source>
</evidence>
<dbReference type="SMART" id="SM00248">
    <property type="entry name" value="ANK"/>
    <property type="match status" value="3"/>
</dbReference>
<dbReference type="PANTHER" id="PTHR46358:SF1">
    <property type="entry name" value="TONSOKU-LIKE PROTEIN"/>
    <property type="match status" value="1"/>
</dbReference>
<dbReference type="InterPro" id="IPR011990">
    <property type="entry name" value="TPR-like_helical_dom_sf"/>
</dbReference>
<reference evidence="7" key="1">
    <citation type="submission" date="2025-08" db="UniProtKB">
        <authorList>
            <consortium name="Ensembl"/>
        </authorList>
    </citation>
    <scope>IDENTIFICATION</scope>
</reference>
<evidence type="ECO:0000256" key="1">
    <source>
        <dbReference type="ARBA" id="ARBA00004123"/>
    </source>
</evidence>
<reference evidence="7" key="2">
    <citation type="submission" date="2025-09" db="UniProtKB">
        <authorList>
            <consortium name="Ensembl"/>
        </authorList>
    </citation>
    <scope>IDENTIFICATION</scope>
</reference>
<dbReference type="GO" id="GO:0043596">
    <property type="term" value="C:nuclear replication fork"/>
    <property type="evidence" value="ECO:0007669"/>
    <property type="project" value="TreeGrafter"/>
</dbReference>
<dbReference type="AlphaFoldDB" id="A0A8B9EN78"/>
<evidence type="ECO:0000313" key="7">
    <source>
        <dbReference type="Ensembl" id="ENSACDP00005023976.1"/>
    </source>
</evidence>
<sequence>MRTRLYLNLGLVYDSLRDAGRRGRYLQRSVFVAERARLDEDLQRAYFNLGAIHLRQGQHPQALRCLQRARDCVGLGTAPPLPRRLCGRQALAADGVRAGLAAAPPAAPRAYAEALGRPAPELAAIHVSLATTFGDLQEPARAEHHYRQELALHRGDALEEGRTWLSIALAKEEAGEPRAELEACLGTALERAEAAGELRLQVRARRRWNRRNDRGETPLHRACIEGDLRRVQLYLKQGHPLNPRDYCGWTPLHEACNHGHLEIVRLLLDRGAAVDDAGGPGCEGITPLHDALGCGHFEVAELLVQRGASLAARNAKVSA</sequence>
<evidence type="ECO:0000256" key="3">
    <source>
        <dbReference type="ARBA" id="ARBA00022737"/>
    </source>
</evidence>
<accession>A0A8B9EN78</accession>
<feature type="repeat" description="ANK" evidence="6">
    <location>
        <begin position="247"/>
        <end position="279"/>
    </location>
</feature>
<dbReference type="Pfam" id="PF07719">
    <property type="entry name" value="TPR_2"/>
    <property type="match status" value="1"/>
</dbReference>
<feature type="repeat" description="ANK" evidence="6">
    <location>
        <begin position="283"/>
        <end position="315"/>
    </location>
</feature>